<dbReference type="Proteomes" id="UP000007881">
    <property type="component" value="Plasmid pPSMK1"/>
</dbReference>
<dbReference type="KEGG" id="phm:PSMK_p00160"/>
<reference evidence="1 2" key="1">
    <citation type="submission" date="2012-02" db="EMBL/GenBank/DDBJ databases">
        <title>Complete genome sequence of Phycisphaera mikurensis NBRC 102666.</title>
        <authorList>
            <person name="Ankai A."/>
            <person name="Hosoyama A."/>
            <person name="Terui Y."/>
            <person name="Sekine M."/>
            <person name="Fukai R."/>
            <person name="Kato Y."/>
            <person name="Nakamura S."/>
            <person name="Yamada-Narita S."/>
            <person name="Kawakoshi A."/>
            <person name="Fukunaga Y."/>
            <person name="Yamazaki S."/>
            <person name="Fujita N."/>
        </authorList>
    </citation>
    <scope>NUCLEOTIDE SEQUENCE [LARGE SCALE GENOMIC DNA]</scope>
    <source>
        <strain evidence="2">NBRC 102666 / KCTC 22515 / FYK2301M01</strain>
        <plasmid evidence="1 2">pPSMK1</plasmid>
    </source>
</reference>
<dbReference type="HOGENOM" id="CLU_182241_0_0_0"/>
<evidence type="ECO:0000313" key="2">
    <source>
        <dbReference type="Proteomes" id="UP000007881"/>
    </source>
</evidence>
<keyword evidence="2" id="KW-1185">Reference proteome</keyword>
<dbReference type="RefSeq" id="WP_014438581.1">
    <property type="nucleotide sequence ID" value="NC_017081.1"/>
</dbReference>
<gene>
    <name evidence="1" type="ordered locus">PSMK_p00160</name>
</gene>
<dbReference type="OrthoDB" id="9797435at2"/>
<dbReference type="AlphaFoldDB" id="I0IJE0"/>
<sequence length="85" mass="9347">MAKHHSNTTRPAHTVRVGTIKAAIWANETQSGVRHQATFSRGYQVDGEWKDSTSFGLQDLPILEKVASLAFDWIHEAQEEAGGGD</sequence>
<name>I0IJE0_PHYMF</name>
<organism evidence="1 2">
    <name type="scientific">Phycisphaera mikurensis (strain NBRC 102666 / KCTC 22515 / FYK2301M01)</name>
    <dbReference type="NCBI Taxonomy" id="1142394"/>
    <lineage>
        <taxon>Bacteria</taxon>
        <taxon>Pseudomonadati</taxon>
        <taxon>Planctomycetota</taxon>
        <taxon>Phycisphaerae</taxon>
        <taxon>Phycisphaerales</taxon>
        <taxon>Phycisphaeraceae</taxon>
        <taxon>Phycisphaera</taxon>
    </lineage>
</organism>
<dbReference type="eggNOG" id="ENOG5030U0C">
    <property type="taxonomic scope" value="Bacteria"/>
</dbReference>
<evidence type="ECO:0000313" key="1">
    <source>
        <dbReference type="EMBL" id="BAM05378.1"/>
    </source>
</evidence>
<dbReference type="EMBL" id="AP012339">
    <property type="protein sequence ID" value="BAM05378.1"/>
    <property type="molecule type" value="Genomic_DNA"/>
</dbReference>
<keyword evidence="1" id="KW-0614">Plasmid</keyword>
<protein>
    <submittedName>
        <fullName evidence="1">Uncharacterized protein</fullName>
    </submittedName>
</protein>
<accession>I0IJE0</accession>
<proteinExistence type="predicted"/>
<geneLocation type="plasmid" evidence="1 2">
    <name>pPSMK1</name>
</geneLocation>